<evidence type="ECO:0000313" key="5">
    <source>
        <dbReference type="EMBL" id="RMI42414.1"/>
    </source>
</evidence>
<dbReference type="InterPro" id="IPR057224">
    <property type="entry name" value="DUF7902"/>
</dbReference>
<dbReference type="OrthoDB" id="9814769at2"/>
<sequence>MTEAATASEQSTGQDAGQAAGQAAGAGLDRGTYEVLRDRLAARAADLAGRAEALNARRLETFGGSELRLAGSEVVRTAQDRVARDVVSVGGLLLFASNAASDVAAGDVEVGDVFALRRLEPSEDGRVTLADAGLDALPGLLDDPGFRRDFGEMQRYYRQARLLRLRRTDGRLLAVFQTGPRLTDTRVLRWRVDAGGAVSYEDNRGERDDVLPSPFDFTWTEATRDDHVPGRFPHIRVQDGLFVATTGGALTVKAEDDTETGTGVYSEPVDEPLQSLADAEVLHARVGALVLLRVRPYNETAWRHLVFDTRSRKVERLDGIEHACRRLPGDRGVVFPGGYHLDTGVTRTFDVDVTGLEYQGVVRSPNGEDVLYLFGSRADGRCLLLPYNTIRERAAAPITGHGFSLFDDGTLIVLRGSGETPSRAHPTQVWRTPFVSDEHAASRPVGTGPLERVGNADLVGGLADCLAVTRMAREAEPSAEMFRALVSACVQAADRHPWLADPELGGLAGALDELRGTAALAVEEYATVRELTARAAAAVDEAAEHAEALVRRAAADVPSGADGWVDLLAELRRAQGRVETLRDVRHADTARIGVLASSLGDALDTAGRRAVEFLAREDAFTGYHREIDRLAEEAAALPTVAAAEPVTARLAAQTEGLEVVTEVVGSLDVADATVRTAILERVGAVLGGINRARAVLEGRRRDLLDSEGRAAFAAEFALLDQAIAGALAGADTPERCTERLGRLLLRIEALEARFADVDDFLTDLDAKRADVQEAFAARGQALLDERTRRATRLTESADRVLAGLRRRAGTLSSLDEVNAFFAADPMAARLGRITADLRALGDPARAEELDGRLRAARQEAGRALRDRLDLYADDGAAIRLGRHRFAVNARPPELTLVPDGDALAFTVTGTGYHAPVRDEGFTDTRPYWNRTLLSESEDVCRAEYLAVTLLDRAAPGDDLLALVREAAAARYDEGYERGVHDHDAARILEALIDLRKDAGLLRYPSEARAAAQLFWAFQTDEPQRTTWTTQAASLVRAREAFGRTTPVTDLVDHLAEAISGPHADLAAEYLVEELACAPSGFVTSEGAQTTLRDFAEALGDAHAEFVRDLDSLADAPEARRRLAEAWLEPFGDPADLPEAVAIVLCGNRLPRHDSAAALSTTVTGLLGTHPRVTDRTLTLRLDETLARVRRFQTHDVPAFRRYQRRRDALLTAERARLRLDEYRPRTMTSFVRSRLIDEVYLPLIGDNLAKQLGTAGDGRTDRSGLLLLVSPPGYGKTTLMEYVAERLGLLLVRIDGPALGHDVTSLDPARAPSATARREVEKINLAFELGDNVLLYLDDIQHTSPELLQKFIPLCDAQRRVEGVRDGEPRAYDLRGRRFAVCMAGNPYTESGTRFRVPDMLANRADVWNLGDVLTGKQDAFALSFIENALTSNPILAPLSTRDRDDVALLVRLASGDQTVRPDRLSHPYPQAELEQILAFLRKLLHVQHTVLAVNRAYIASAAQSDAARTEPPFRLQGSYRDMNKLAARIVPVMNDDELEAAITDHYTGEAQTLTTDAEANLLKLAELRSLMTAVQERRWADVKAAHQQALTLGDSTDPLTRAVGAITLLADRVRAIESAIDRAANHPTHQDIDS</sequence>
<dbReference type="RefSeq" id="WP_122195836.1">
    <property type="nucleotide sequence ID" value="NZ_JBHSKC010000019.1"/>
</dbReference>
<organism evidence="5 6">
    <name type="scientific">Actinomadura harenae</name>
    <dbReference type="NCBI Taxonomy" id="2483351"/>
    <lineage>
        <taxon>Bacteria</taxon>
        <taxon>Bacillati</taxon>
        <taxon>Actinomycetota</taxon>
        <taxon>Actinomycetes</taxon>
        <taxon>Streptosporangiales</taxon>
        <taxon>Thermomonosporaceae</taxon>
        <taxon>Actinomadura</taxon>
    </lineage>
</organism>
<dbReference type="GO" id="GO:0016887">
    <property type="term" value="F:ATP hydrolysis activity"/>
    <property type="evidence" value="ECO:0007669"/>
    <property type="project" value="InterPro"/>
</dbReference>
<reference evidence="5 6" key="1">
    <citation type="submission" date="2018-10" db="EMBL/GenBank/DDBJ databases">
        <title>Isolation from soil.</title>
        <authorList>
            <person name="Hu J."/>
        </authorList>
    </citation>
    <scope>NUCLEOTIDE SEQUENCE [LARGE SCALE GENOMIC DNA]</scope>
    <source>
        <strain evidence="5 6">NEAU-Ht49</strain>
    </source>
</reference>
<evidence type="ECO:0000256" key="1">
    <source>
        <dbReference type="SAM" id="MobiDB-lite"/>
    </source>
</evidence>
<gene>
    <name evidence="5" type="ORF">EBO15_19425</name>
</gene>
<dbReference type="Pfam" id="PF12458">
    <property type="entry name" value="DUF3686"/>
    <property type="match status" value="1"/>
</dbReference>
<dbReference type="Gene3D" id="3.40.50.300">
    <property type="entry name" value="P-loop containing nucleotide triphosphate hydrolases"/>
    <property type="match status" value="1"/>
</dbReference>
<keyword evidence="6" id="KW-1185">Reference proteome</keyword>
<evidence type="ECO:0000313" key="6">
    <source>
        <dbReference type="Proteomes" id="UP000282674"/>
    </source>
</evidence>
<feature type="domain" description="DUF3686" evidence="3">
    <location>
        <begin position="46"/>
        <end position="496"/>
    </location>
</feature>
<dbReference type="Pfam" id="PF25472">
    <property type="entry name" value="DUF7902"/>
    <property type="match status" value="1"/>
</dbReference>
<dbReference type="GO" id="GO:0005524">
    <property type="term" value="F:ATP binding"/>
    <property type="evidence" value="ECO:0007669"/>
    <property type="project" value="InterPro"/>
</dbReference>
<dbReference type="InterPro" id="IPR027417">
    <property type="entry name" value="P-loop_NTPase"/>
</dbReference>
<feature type="compositionally biased region" description="Low complexity" evidence="1">
    <location>
        <begin position="13"/>
        <end position="23"/>
    </location>
</feature>
<feature type="compositionally biased region" description="Polar residues" evidence="1">
    <location>
        <begin position="1"/>
        <end position="12"/>
    </location>
</feature>
<evidence type="ECO:0000259" key="4">
    <source>
        <dbReference type="Pfam" id="PF25472"/>
    </source>
</evidence>
<feature type="domain" description="DUF7902" evidence="4">
    <location>
        <begin position="618"/>
        <end position="701"/>
    </location>
</feature>
<feature type="region of interest" description="Disordered" evidence="1">
    <location>
        <begin position="1"/>
        <end position="23"/>
    </location>
</feature>
<dbReference type="Proteomes" id="UP000282674">
    <property type="component" value="Unassembled WGS sequence"/>
</dbReference>
<name>A0A3M2LY19_9ACTN</name>
<accession>A0A3M2LY19</accession>
<dbReference type="Pfam" id="PF00004">
    <property type="entry name" value="AAA"/>
    <property type="match status" value="1"/>
</dbReference>
<dbReference type="EMBL" id="RFFG01000033">
    <property type="protein sequence ID" value="RMI42414.1"/>
    <property type="molecule type" value="Genomic_DNA"/>
</dbReference>
<feature type="domain" description="ATPase AAA-type core" evidence="2">
    <location>
        <begin position="1266"/>
        <end position="1342"/>
    </location>
</feature>
<dbReference type="SUPFAM" id="SSF52540">
    <property type="entry name" value="P-loop containing nucleoside triphosphate hydrolases"/>
    <property type="match status" value="1"/>
</dbReference>
<protein>
    <submittedName>
        <fullName evidence="5">AAA family ATPase</fullName>
    </submittedName>
</protein>
<proteinExistence type="predicted"/>
<dbReference type="InterPro" id="IPR020958">
    <property type="entry name" value="DUF3686"/>
</dbReference>
<evidence type="ECO:0000259" key="2">
    <source>
        <dbReference type="Pfam" id="PF00004"/>
    </source>
</evidence>
<evidence type="ECO:0000259" key="3">
    <source>
        <dbReference type="Pfam" id="PF12458"/>
    </source>
</evidence>
<dbReference type="InterPro" id="IPR003959">
    <property type="entry name" value="ATPase_AAA_core"/>
</dbReference>
<comment type="caution">
    <text evidence="5">The sequence shown here is derived from an EMBL/GenBank/DDBJ whole genome shotgun (WGS) entry which is preliminary data.</text>
</comment>